<dbReference type="EC" id="3.5.2.6" evidence="3"/>
<proteinExistence type="inferred from homology"/>
<keyword evidence="9" id="KW-0732">Signal</keyword>
<evidence type="ECO:0000256" key="1">
    <source>
        <dbReference type="ARBA" id="ARBA00001526"/>
    </source>
</evidence>
<dbReference type="Gene3D" id="1.25.40.10">
    <property type="entry name" value="Tetratricopeptide repeat domain"/>
    <property type="match status" value="1"/>
</dbReference>
<dbReference type="Proteomes" id="UP000189728">
    <property type="component" value="Unassembled WGS sequence"/>
</dbReference>
<dbReference type="AlphaFoldDB" id="A0AAX0L9A5"/>
<keyword evidence="5" id="KW-0378">Hydrolase</keyword>
<comment type="caution">
    <text evidence="10">The sequence shown here is derived from an EMBL/GenBank/DDBJ whole genome shotgun (WGS) entry which is preliminary data.</text>
</comment>
<dbReference type="SUPFAM" id="SSF81901">
    <property type="entry name" value="HCP-like"/>
    <property type="match status" value="1"/>
</dbReference>
<keyword evidence="4" id="KW-0677">Repeat</keyword>
<dbReference type="InterPro" id="IPR006597">
    <property type="entry name" value="Sel1-like"/>
</dbReference>
<evidence type="ECO:0000256" key="9">
    <source>
        <dbReference type="SAM" id="SignalP"/>
    </source>
</evidence>
<feature type="signal peptide" evidence="9">
    <location>
        <begin position="1"/>
        <end position="18"/>
    </location>
</feature>
<comment type="similarity">
    <text evidence="2">Belongs to the hcp beta-lactamase family.</text>
</comment>
<evidence type="ECO:0000256" key="6">
    <source>
        <dbReference type="ARBA" id="ARBA00022803"/>
    </source>
</evidence>
<evidence type="ECO:0000313" key="10">
    <source>
        <dbReference type="EMBL" id="OPA75065.1"/>
    </source>
</evidence>
<dbReference type="SMART" id="SM00671">
    <property type="entry name" value="SEL1"/>
    <property type="match status" value="3"/>
</dbReference>
<keyword evidence="7" id="KW-1015">Disulfide bond</keyword>
<feature type="chain" id="PRO_5043892049" description="beta-lactamase" evidence="9">
    <location>
        <begin position="19"/>
        <end position="172"/>
    </location>
</feature>
<dbReference type="GO" id="GO:0046677">
    <property type="term" value="P:response to antibiotic"/>
    <property type="evidence" value="ECO:0007669"/>
    <property type="project" value="UniProtKB-KW"/>
</dbReference>
<evidence type="ECO:0000256" key="8">
    <source>
        <dbReference type="ARBA" id="ARBA00023251"/>
    </source>
</evidence>
<reference evidence="10 11" key="1">
    <citation type="submission" date="2016-08" db="EMBL/GenBank/DDBJ databases">
        <title>Campylobacter species from sea mammals.</title>
        <authorList>
            <person name="Gilbert M.J."/>
            <person name="Byrne B.A."/>
            <person name="Zomer A.L."/>
            <person name="Wagenaar J.A."/>
        </authorList>
    </citation>
    <scope>NUCLEOTIDE SEQUENCE [LARGE SCALE GENOMIC DNA]</scope>
    <source>
        <strain evidence="10 11">1105248</strain>
    </source>
</reference>
<dbReference type="InterPro" id="IPR011990">
    <property type="entry name" value="TPR-like_helical_dom_sf"/>
</dbReference>
<dbReference type="EMBL" id="MCRK01000043">
    <property type="protein sequence ID" value="OPA75065.1"/>
    <property type="molecule type" value="Genomic_DNA"/>
</dbReference>
<evidence type="ECO:0000313" key="11">
    <source>
        <dbReference type="Proteomes" id="UP000189728"/>
    </source>
</evidence>
<evidence type="ECO:0000256" key="2">
    <source>
        <dbReference type="ARBA" id="ARBA00008486"/>
    </source>
</evidence>
<dbReference type="PANTHER" id="PTHR13891">
    <property type="entry name" value="CYTOCHROME C OXIDASE ASSEMBLY FACTOR 7"/>
    <property type="match status" value="1"/>
</dbReference>
<evidence type="ECO:0000256" key="4">
    <source>
        <dbReference type="ARBA" id="ARBA00022737"/>
    </source>
</evidence>
<sequence>MKKIVFLFVLSVFCFGMGANDKLAGGVKPSEDVVLDKEYEKSAKIFKESCEKGNMYNCYNLGKFYSDGRGVIQSDINALKYFQISCDGRLPYGCFMLGEIFYNQKDFEKAVNNYSLSCDYGDDKGCLKLAEAYYAGEGVAKDLSKARDLSQKACQMGNDKACMAYENLKQQQ</sequence>
<dbReference type="PANTHER" id="PTHR13891:SF1">
    <property type="entry name" value="CYTOCHROME C OXIDASE ASSEMBLY FACTOR 7"/>
    <property type="match status" value="1"/>
</dbReference>
<evidence type="ECO:0000256" key="3">
    <source>
        <dbReference type="ARBA" id="ARBA00012865"/>
    </source>
</evidence>
<dbReference type="Pfam" id="PF08238">
    <property type="entry name" value="Sel1"/>
    <property type="match status" value="3"/>
</dbReference>
<name>A0AAX0L9A5_9BACT</name>
<organism evidence="10 11">
    <name type="scientific">Campylobacter pinnipediorum subsp. pinnipediorum</name>
    <dbReference type="NCBI Taxonomy" id="1660067"/>
    <lineage>
        <taxon>Bacteria</taxon>
        <taxon>Pseudomonadati</taxon>
        <taxon>Campylobacterota</taxon>
        <taxon>Epsilonproteobacteria</taxon>
        <taxon>Campylobacterales</taxon>
        <taxon>Campylobacteraceae</taxon>
        <taxon>Campylobacter</taxon>
    </lineage>
</organism>
<comment type="catalytic activity">
    <reaction evidence="1">
        <text>a beta-lactam + H2O = a substituted beta-amino acid</text>
        <dbReference type="Rhea" id="RHEA:20401"/>
        <dbReference type="ChEBI" id="CHEBI:15377"/>
        <dbReference type="ChEBI" id="CHEBI:35627"/>
        <dbReference type="ChEBI" id="CHEBI:140347"/>
        <dbReference type="EC" id="3.5.2.6"/>
    </reaction>
</comment>
<dbReference type="InterPro" id="IPR040239">
    <property type="entry name" value="HcpB-like"/>
</dbReference>
<protein>
    <recommendedName>
        <fullName evidence="3">beta-lactamase</fullName>
        <ecNumber evidence="3">3.5.2.6</ecNumber>
    </recommendedName>
</protein>
<accession>A0AAX0L9A5</accession>
<evidence type="ECO:0000256" key="7">
    <source>
        <dbReference type="ARBA" id="ARBA00023157"/>
    </source>
</evidence>
<dbReference type="RefSeq" id="WP_069636360.1">
    <property type="nucleotide sequence ID" value="NZ_CP012546.1"/>
</dbReference>
<gene>
    <name evidence="10" type="ORF">BFG04_06220</name>
</gene>
<keyword evidence="8" id="KW-0046">Antibiotic resistance</keyword>
<dbReference type="GO" id="GO:0008800">
    <property type="term" value="F:beta-lactamase activity"/>
    <property type="evidence" value="ECO:0007669"/>
    <property type="project" value="UniProtKB-EC"/>
</dbReference>
<keyword evidence="6" id="KW-0802">TPR repeat</keyword>
<evidence type="ECO:0000256" key="5">
    <source>
        <dbReference type="ARBA" id="ARBA00022801"/>
    </source>
</evidence>